<dbReference type="InterPro" id="IPR007275">
    <property type="entry name" value="YTH_domain"/>
</dbReference>
<dbReference type="Gene3D" id="3.10.590.10">
    <property type="entry name" value="ph1033 like domains"/>
    <property type="match status" value="1"/>
</dbReference>
<comment type="caution">
    <text evidence="3">The sequence shown here is derived from an EMBL/GenBank/DDBJ whole genome shotgun (WGS) entry which is preliminary data.</text>
</comment>
<name>A0A8K0NTE1_9TREE</name>
<accession>A0A8K0NTE1</accession>
<protein>
    <recommendedName>
        <fullName evidence="2">YTH domain-containing protein</fullName>
    </recommendedName>
</protein>
<dbReference type="Proteomes" id="UP000812966">
    <property type="component" value="Unassembled WGS sequence"/>
</dbReference>
<sequence length="361" mass="39728">MLSPQNTGPGRPPSAGHAYPKSAPIAGSQNVGPAVHIPPEIAEAAAREVREMVEKRGLNPAVFDCEVAEARYFVIKSFTEDDVQKSLKHEIWSSTNFGNQRLDKAFSEAKGPVYLFFSVNGSGHFCGMAQLLSGVNYNESSTVWAQNKWKGIMKLKWIFVKDIPNAVLRHIRLLNMPEQKPITNSRDTQELLRDAGVEVMRIMSTYREKTSLLHDYGYYEVSPNKQDVQDALLICVAWVFGCSQMQAAERAKQMTNSPDPQGNPREPAHHHHQLSNPGPPPIIVPTIQRSPPTAGFVKTFNPTGPPSITNTRRFAVTSRGAPQAQPQAQTYGMNNNGNNGNNGGYHQHNASGSFSIIGARS</sequence>
<proteinExistence type="predicted"/>
<keyword evidence="4" id="KW-1185">Reference proteome</keyword>
<dbReference type="PROSITE" id="PS50882">
    <property type="entry name" value="YTH"/>
    <property type="match status" value="1"/>
</dbReference>
<dbReference type="EMBL" id="JABELV010000005">
    <property type="protein sequence ID" value="KAG7575312.1"/>
    <property type="molecule type" value="Genomic_DNA"/>
</dbReference>
<feature type="region of interest" description="Disordered" evidence="1">
    <location>
        <begin position="1"/>
        <end position="32"/>
    </location>
</feature>
<feature type="compositionally biased region" description="Polar residues" evidence="1">
    <location>
        <begin position="300"/>
        <end position="312"/>
    </location>
</feature>
<dbReference type="AlphaFoldDB" id="A0A8K0NTE1"/>
<evidence type="ECO:0000256" key="1">
    <source>
        <dbReference type="SAM" id="MobiDB-lite"/>
    </source>
</evidence>
<gene>
    <name evidence="3" type="ORF">FFLO_00476</name>
</gene>
<dbReference type="OrthoDB" id="306690at2759"/>
<evidence type="ECO:0000259" key="2">
    <source>
        <dbReference type="PROSITE" id="PS50882"/>
    </source>
</evidence>
<dbReference type="GO" id="GO:1990247">
    <property type="term" value="F:N6-methyladenosine-containing RNA reader activity"/>
    <property type="evidence" value="ECO:0007669"/>
    <property type="project" value="TreeGrafter"/>
</dbReference>
<evidence type="ECO:0000313" key="4">
    <source>
        <dbReference type="Proteomes" id="UP000812966"/>
    </source>
</evidence>
<feature type="compositionally biased region" description="Polar residues" evidence="1">
    <location>
        <begin position="324"/>
        <end position="333"/>
    </location>
</feature>
<dbReference type="CDD" id="cd21134">
    <property type="entry name" value="YTH"/>
    <property type="match status" value="1"/>
</dbReference>
<evidence type="ECO:0000313" key="3">
    <source>
        <dbReference type="EMBL" id="KAG7575312.1"/>
    </source>
</evidence>
<reference evidence="3" key="1">
    <citation type="submission" date="2020-04" db="EMBL/GenBank/DDBJ databases">
        <title>Analysis of mating type loci in Filobasidium floriforme.</title>
        <authorList>
            <person name="Nowrousian M."/>
        </authorList>
    </citation>
    <scope>NUCLEOTIDE SEQUENCE</scope>
    <source>
        <strain evidence="3">CBS 6242</strain>
    </source>
</reference>
<dbReference type="GO" id="GO:0005737">
    <property type="term" value="C:cytoplasm"/>
    <property type="evidence" value="ECO:0007669"/>
    <property type="project" value="TreeGrafter"/>
</dbReference>
<dbReference type="GO" id="GO:0003729">
    <property type="term" value="F:mRNA binding"/>
    <property type="evidence" value="ECO:0007669"/>
    <property type="project" value="TreeGrafter"/>
</dbReference>
<organism evidence="3 4">
    <name type="scientific">Filobasidium floriforme</name>
    <dbReference type="NCBI Taxonomy" id="5210"/>
    <lineage>
        <taxon>Eukaryota</taxon>
        <taxon>Fungi</taxon>
        <taxon>Dikarya</taxon>
        <taxon>Basidiomycota</taxon>
        <taxon>Agaricomycotina</taxon>
        <taxon>Tremellomycetes</taxon>
        <taxon>Filobasidiales</taxon>
        <taxon>Filobasidiaceae</taxon>
        <taxon>Filobasidium</taxon>
    </lineage>
</organism>
<feature type="domain" description="YTH" evidence="2">
    <location>
        <begin position="70"/>
        <end position="203"/>
    </location>
</feature>
<dbReference type="GO" id="GO:0061157">
    <property type="term" value="P:mRNA destabilization"/>
    <property type="evidence" value="ECO:0007669"/>
    <property type="project" value="TreeGrafter"/>
</dbReference>
<dbReference type="PANTHER" id="PTHR12357">
    <property type="entry name" value="YTH YT521-B HOMOLOGY DOMAIN-CONTAINING"/>
    <property type="match status" value="1"/>
</dbReference>
<dbReference type="Pfam" id="PF04146">
    <property type="entry name" value="YTH"/>
    <property type="match status" value="1"/>
</dbReference>
<dbReference type="InterPro" id="IPR045168">
    <property type="entry name" value="YTH_prot"/>
</dbReference>
<dbReference type="PANTHER" id="PTHR12357:SF89">
    <property type="entry name" value="YTH DOMAIN-CONTAINING FAMILY PROTEIN"/>
    <property type="match status" value="1"/>
</dbReference>
<feature type="region of interest" description="Disordered" evidence="1">
    <location>
        <begin position="250"/>
        <end position="361"/>
    </location>
</feature>